<proteinExistence type="predicted"/>
<dbReference type="HOGENOM" id="CLU_058239_1_0_10"/>
<dbReference type="SUPFAM" id="SSF56219">
    <property type="entry name" value="DNase I-like"/>
    <property type="match status" value="1"/>
</dbReference>
<dbReference type="InterPro" id="IPR005135">
    <property type="entry name" value="Endo/exonuclease/phosphatase"/>
</dbReference>
<dbReference type="eggNOG" id="COG2374">
    <property type="taxonomic scope" value="Bacteria"/>
</dbReference>
<organism evidence="2">
    <name type="scientific">Chlorobium chlorochromatii (strain CaD3)</name>
    <dbReference type="NCBI Taxonomy" id="340177"/>
    <lineage>
        <taxon>Bacteria</taxon>
        <taxon>Pseudomonadati</taxon>
        <taxon>Chlorobiota</taxon>
        <taxon>Chlorobiia</taxon>
        <taxon>Chlorobiales</taxon>
        <taxon>Chlorobiaceae</taxon>
        <taxon>Chlorobium/Pelodictyon group</taxon>
        <taxon>Chlorobium</taxon>
    </lineage>
</organism>
<dbReference type="Pfam" id="PF19580">
    <property type="entry name" value="Exo_endo_phos_3"/>
    <property type="match status" value="1"/>
</dbReference>
<dbReference type="AlphaFoldDB" id="Q3AQN7"/>
<sequence length="331" mass="36942">MGCITALTLSSALHAASSSPQKIGILWWNVENLFDTQDDPAKRDEDFTPNGKLQWSEKKLYLKQMRIRDLLGALAADKQMGSLPDIIGFAEVENKTVFEQTLQGVKTGSYKSVYYNSRDPRGIDVALAYNSATLKLQHSKAYSVPLKHPTRPVVVASFMVGRHPLHLLLNHWPSRAFDAELSEPNRIAAATIARHIVDSLLTANPKADVVVMGDMNDEATNRSLANTLGSSMDGVQVKAAKGKLLYNCWSGYNGIGSYYYRSKWQKIDHMLLTHGMLDRTGFYVTKEAFRCIDYPALLKSSGKGTWSTYEKRVYKGGYADHLPLYLKVSVE</sequence>
<dbReference type="Gene3D" id="3.60.10.10">
    <property type="entry name" value="Endonuclease/exonuclease/phosphatase"/>
    <property type="match status" value="1"/>
</dbReference>
<reference evidence="2" key="1">
    <citation type="submission" date="2005-08" db="EMBL/GenBank/DDBJ databases">
        <title>Complete sequence of Chlorobium chlorochromatii CaD3.</title>
        <authorList>
            <person name="Copeland A."/>
            <person name="Lucas S."/>
            <person name="Lapidus A."/>
            <person name="Barry K."/>
            <person name="Detter J.C."/>
            <person name="Glavina T."/>
            <person name="Hammon N."/>
            <person name="Israni S."/>
            <person name="Pitluck S."/>
            <person name="Bryant D."/>
            <person name="Schmutz J."/>
            <person name="Larimer F."/>
            <person name="Land M."/>
            <person name="Kyrpides N."/>
            <person name="Ivanova N."/>
            <person name="Richardson P."/>
        </authorList>
    </citation>
    <scope>NUCLEOTIDE SEQUENCE [LARGE SCALE GENOMIC DNA]</scope>
    <source>
        <strain evidence="2">CaD3</strain>
    </source>
</reference>
<protein>
    <recommendedName>
        <fullName evidence="1">Endonuclease/exonuclease/phosphatase domain-containing protein</fullName>
    </recommendedName>
</protein>
<name>Q3AQN7_CHLCH</name>
<accession>Q3AQN7</accession>
<dbReference type="KEGG" id="cch:Cag_1431"/>
<dbReference type="EMBL" id="CP000108">
    <property type="protein sequence ID" value="ABB28688.1"/>
    <property type="molecule type" value="Genomic_DNA"/>
</dbReference>
<dbReference type="PANTHER" id="PTHR42834:SF1">
    <property type="entry name" value="ENDONUCLEASE_EXONUCLEASE_PHOSPHATASE FAMILY PROTEIN (AFU_ORTHOLOGUE AFUA_3G09210)"/>
    <property type="match status" value="1"/>
</dbReference>
<evidence type="ECO:0000259" key="1">
    <source>
        <dbReference type="Pfam" id="PF19580"/>
    </source>
</evidence>
<dbReference type="InterPro" id="IPR036691">
    <property type="entry name" value="Endo/exonu/phosph_ase_sf"/>
</dbReference>
<evidence type="ECO:0000313" key="2">
    <source>
        <dbReference type="EMBL" id="ABB28688.1"/>
    </source>
</evidence>
<dbReference type="STRING" id="340177.Cag_1431"/>
<dbReference type="PANTHER" id="PTHR42834">
    <property type="entry name" value="ENDONUCLEASE/EXONUCLEASE/PHOSPHATASE FAMILY PROTEIN (AFU_ORTHOLOGUE AFUA_3G09210)"/>
    <property type="match status" value="1"/>
</dbReference>
<dbReference type="GO" id="GO:0003824">
    <property type="term" value="F:catalytic activity"/>
    <property type="evidence" value="ECO:0007669"/>
    <property type="project" value="InterPro"/>
</dbReference>
<feature type="domain" description="Endonuclease/exonuclease/phosphatase" evidence="1">
    <location>
        <begin position="25"/>
        <end position="328"/>
    </location>
</feature>
<gene>
    <name evidence="2" type="ordered locus">Cag_1431</name>
</gene>
<dbReference type="OrthoDB" id="9802724at2"/>